<proteinExistence type="inferred from homology"/>
<evidence type="ECO:0000313" key="3">
    <source>
        <dbReference type="EMBL" id="WAH39116.1"/>
    </source>
</evidence>
<evidence type="ECO:0000313" key="4">
    <source>
        <dbReference type="Proteomes" id="UP001164803"/>
    </source>
</evidence>
<keyword evidence="2" id="KW-0479">Metal-binding</keyword>
<sequence length="167" mass="18778">MFQTVNGFLQSWGYEAEGTQRMLDALTDESLSQEVSPLDRTLGRIAWHVVGTIHEMMSRTGLQFEAPSEDAPVPTCAKEIAETYRRVNKAFVDAVKAQWTDSTLGQLSDMYGEEQPNSFFLMILIRHQIHHRGQMTVLMRQAGLSVPGLYGPSREEWANFGMAVPSI</sequence>
<dbReference type="EMBL" id="CP104064">
    <property type="protein sequence ID" value="WAH39116.1"/>
    <property type="molecule type" value="Genomic_DNA"/>
</dbReference>
<dbReference type="Proteomes" id="UP001164803">
    <property type="component" value="Chromosome"/>
</dbReference>
<protein>
    <submittedName>
        <fullName evidence="3">DinB family protein</fullName>
    </submittedName>
</protein>
<dbReference type="InterPro" id="IPR007837">
    <property type="entry name" value="DinB"/>
</dbReference>
<dbReference type="SUPFAM" id="SSF109854">
    <property type="entry name" value="DinB/YfiT-like putative metalloenzymes"/>
    <property type="match status" value="1"/>
</dbReference>
<dbReference type="InterPro" id="IPR034660">
    <property type="entry name" value="DinB/YfiT-like"/>
</dbReference>
<evidence type="ECO:0000256" key="1">
    <source>
        <dbReference type="ARBA" id="ARBA00008635"/>
    </source>
</evidence>
<name>A0ABY6ZAD3_9BACL</name>
<evidence type="ECO:0000256" key="2">
    <source>
        <dbReference type="ARBA" id="ARBA00022723"/>
    </source>
</evidence>
<reference evidence="3" key="1">
    <citation type="submission" date="2022-08" db="EMBL/GenBank/DDBJ databases">
        <title>Alicyclobacillus dauci DSM2870, complete genome.</title>
        <authorList>
            <person name="Wang Q."/>
            <person name="Cai R."/>
            <person name="Wang Z."/>
        </authorList>
    </citation>
    <scope>NUCLEOTIDE SEQUENCE</scope>
    <source>
        <strain evidence="3">DSM 28700</strain>
    </source>
</reference>
<organism evidence="3 4">
    <name type="scientific">Alicyclobacillus dauci</name>
    <dbReference type="NCBI Taxonomy" id="1475485"/>
    <lineage>
        <taxon>Bacteria</taxon>
        <taxon>Bacillati</taxon>
        <taxon>Bacillota</taxon>
        <taxon>Bacilli</taxon>
        <taxon>Bacillales</taxon>
        <taxon>Alicyclobacillaceae</taxon>
        <taxon>Alicyclobacillus</taxon>
    </lineage>
</organism>
<dbReference type="Pfam" id="PF05163">
    <property type="entry name" value="DinB"/>
    <property type="match status" value="1"/>
</dbReference>
<dbReference type="Gene3D" id="1.20.120.450">
    <property type="entry name" value="dinb family like domain"/>
    <property type="match status" value="1"/>
</dbReference>
<accession>A0ABY6ZAD3</accession>
<dbReference type="RefSeq" id="WP_268046773.1">
    <property type="nucleotide sequence ID" value="NZ_CP104064.1"/>
</dbReference>
<gene>
    <name evidence="3" type="ORF">NZD86_03180</name>
</gene>
<comment type="similarity">
    <text evidence="1">Belongs to the DinB family.</text>
</comment>
<keyword evidence="4" id="KW-1185">Reference proteome</keyword>